<evidence type="ECO:0000313" key="4">
    <source>
        <dbReference type="Proteomes" id="UP000001114"/>
    </source>
</evidence>
<dbReference type="EMBL" id="CP000746">
    <property type="protein sequence ID" value="ABR74438.1"/>
    <property type="molecule type" value="Genomic_DNA"/>
</dbReference>
<keyword evidence="2" id="KW-0732">Signal</keyword>
<dbReference type="AlphaFoldDB" id="A6VN91"/>
<evidence type="ECO:0000256" key="2">
    <source>
        <dbReference type="SAM" id="SignalP"/>
    </source>
</evidence>
<reference evidence="4" key="1">
    <citation type="journal article" date="2010" name="BMC Genomics">
        <title>A genomic perspective on the potential of Actinobacillus succinogenes for industrial succinate production.</title>
        <authorList>
            <person name="McKinlay J.B."/>
            <person name="Laivenieks M."/>
            <person name="Schindler B.D."/>
            <person name="McKinlay A.A."/>
            <person name="Siddaramappa S."/>
            <person name="Challacombe J.F."/>
            <person name="Lowry S.R."/>
            <person name="Clum A."/>
            <person name="Lapidus A.L."/>
            <person name="Burkhart K.B."/>
            <person name="Harkins V."/>
            <person name="Vieille C."/>
        </authorList>
    </citation>
    <scope>NUCLEOTIDE SEQUENCE [LARGE SCALE GENOMIC DNA]</scope>
    <source>
        <strain evidence="4">ATCC 55618 / DSM 22257 / CCUG 43843 / 130Z</strain>
    </source>
</reference>
<accession>A6VN91</accession>
<proteinExistence type="predicted"/>
<organism evidence="3 4">
    <name type="scientific">Actinobacillus succinogenes (strain ATCC 55618 / DSM 22257 / CCUG 43843 / 130Z)</name>
    <dbReference type="NCBI Taxonomy" id="339671"/>
    <lineage>
        <taxon>Bacteria</taxon>
        <taxon>Pseudomonadati</taxon>
        <taxon>Pseudomonadota</taxon>
        <taxon>Gammaproteobacteria</taxon>
        <taxon>Pasteurellales</taxon>
        <taxon>Pasteurellaceae</taxon>
        <taxon>Actinobacillus</taxon>
    </lineage>
</organism>
<evidence type="ECO:0000313" key="3">
    <source>
        <dbReference type="EMBL" id="ABR74438.1"/>
    </source>
</evidence>
<dbReference type="Proteomes" id="UP000001114">
    <property type="component" value="Chromosome"/>
</dbReference>
<feature type="region of interest" description="Disordered" evidence="1">
    <location>
        <begin position="47"/>
        <end position="72"/>
    </location>
</feature>
<evidence type="ECO:0000256" key="1">
    <source>
        <dbReference type="SAM" id="MobiDB-lite"/>
    </source>
</evidence>
<evidence type="ECO:0008006" key="5">
    <source>
        <dbReference type="Google" id="ProtNLM"/>
    </source>
</evidence>
<feature type="compositionally biased region" description="Low complexity" evidence="1">
    <location>
        <begin position="47"/>
        <end position="58"/>
    </location>
</feature>
<dbReference type="HOGENOM" id="CLU_1286487_0_0_6"/>
<feature type="signal peptide" evidence="2">
    <location>
        <begin position="1"/>
        <end position="35"/>
    </location>
</feature>
<keyword evidence="4" id="KW-1185">Reference proteome</keyword>
<sequence>MITADLLFNSERDIMKKTPLAILCSVLVASSFLTACEKLATAKPYSQQPAQQAPSQQQGNVLPLTAPETPIEDDLPAQDPLLTAFNQSVKIVATARTIARDKSKGTGSLVTYQINNTSAKPIQSVKWTTAFTSGNTILFDENIVADFSKEPLSAQQDKSIQVMDYFKSMSKEAQTALRDPKKQINVIIVAREISFSDGSKIIVSVTEDDTPAKQ</sequence>
<gene>
    <name evidence="3" type="ordered locus">Asuc_1072</name>
</gene>
<feature type="chain" id="PRO_5002704074" description="Lipoprotein" evidence="2">
    <location>
        <begin position="36"/>
        <end position="214"/>
    </location>
</feature>
<dbReference type="KEGG" id="asu:Asuc_1072"/>
<name>A6VN91_ACTSZ</name>
<protein>
    <recommendedName>
        <fullName evidence="5">Lipoprotein</fullName>
    </recommendedName>
</protein>